<comment type="subcellular location">
    <subcellularLocation>
        <location evidence="1">Cell membrane</location>
        <topology evidence="1">Multi-pass membrane protein</topology>
    </subcellularLocation>
</comment>
<name>A0ABZ2MLJ6_9MICO</name>
<evidence type="ECO:0000256" key="9">
    <source>
        <dbReference type="ARBA" id="ARBA00022989"/>
    </source>
</evidence>
<dbReference type="EMBL" id="CP144913">
    <property type="protein sequence ID" value="WXB77903.1"/>
    <property type="molecule type" value="Genomic_DNA"/>
</dbReference>
<evidence type="ECO:0000256" key="12">
    <source>
        <dbReference type="SAM" id="Phobius"/>
    </source>
</evidence>
<keyword evidence="8" id="KW-0249">Electron transport</keyword>
<reference evidence="13 14" key="1">
    <citation type="submission" date="2024-02" db="EMBL/GenBank/DDBJ databases">
        <title>Janibacter sp. nov., isolated from gut of marine sandworm.</title>
        <authorList>
            <person name="Kim B."/>
            <person name="Jun M.O."/>
            <person name="Shin N.-R."/>
        </authorList>
    </citation>
    <scope>NUCLEOTIDE SEQUENCE [LARGE SCALE GENOMIC DNA]</scope>
    <source>
        <strain evidence="13 14">A1S7</strain>
    </source>
</reference>
<dbReference type="NCBIfam" id="TIGR00203">
    <property type="entry name" value="cydB"/>
    <property type="match status" value="1"/>
</dbReference>
<feature type="transmembrane region" description="Helical" evidence="12">
    <location>
        <begin position="171"/>
        <end position="194"/>
    </location>
</feature>
<keyword evidence="4" id="KW-1003">Cell membrane</keyword>
<evidence type="ECO:0000256" key="5">
    <source>
        <dbReference type="ARBA" id="ARBA00022617"/>
    </source>
</evidence>
<accession>A0ABZ2MLJ6</accession>
<evidence type="ECO:0000256" key="1">
    <source>
        <dbReference type="ARBA" id="ARBA00004651"/>
    </source>
</evidence>
<evidence type="ECO:0000256" key="2">
    <source>
        <dbReference type="ARBA" id="ARBA00007543"/>
    </source>
</evidence>
<keyword evidence="7" id="KW-0479">Metal-binding</keyword>
<organism evidence="13 14">
    <name type="scientific">Janibacter alittae</name>
    <dbReference type="NCBI Taxonomy" id="3115209"/>
    <lineage>
        <taxon>Bacteria</taxon>
        <taxon>Bacillati</taxon>
        <taxon>Actinomycetota</taxon>
        <taxon>Actinomycetes</taxon>
        <taxon>Micrococcales</taxon>
        <taxon>Intrasporangiaceae</taxon>
        <taxon>Janibacter</taxon>
    </lineage>
</organism>
<feature type="transmembrane region" description="Helical" evidence="12">
    <location>
        <begin position="242"/>
        <end position="260"/>
    </location>
</feature>
<dbReference type="InterPro" id="IPR003317">
    <property type="entry name" value="Cyt-d_oxidase_su2"/>
</dbReference>
<dbReference type="PIRSF" id="PIRSF000267">
    <property type="entry name" value="Cyt_oxidse_sub2"/>
    <property type="match status" value="1"/>
</dbReference>
<dbReference type="Proteomes" id="UP001382727">
    <property type="component" value="Chromosome"/>
</dbReference>
<evidence type="ECO:0000256" key="11">
    <source>
        <dbReference type="ARBA" id="ARBA00023136"/>
    </source>
</evidence>
<feature type="transmembrane region" description="Helical" evidence="12">
    <location>
        <begin position="267"/>
        <end position="292"/>
    </location>
</feature>
<keyword evidence="5" id="KW-0349">Heme</keyword>
<gene>
    <name evidence="13" type="primary">cydB</name>
    <name evidence="13" type="ORF">V1351_07465</name>
</gene>
<feature type="transmembrane region" description="Helical" evidence="12">
    <location>
        <begin position="128"/>
        <end position="151"/>
    </location>
</feature>
<keyword evidence="6 12" id="KW-0812">Transmembrane</keyword>
<keyword evidence="10" id="KW-0408">Iron</keyword>
<evidence type="ECO:0000256" key="3">
    <source>
        <dbReference type="ARBA" id="ARBA00022448"/>
    </source>
</evidence>
<feature type="transmembrane region" description="Helical" evidence="12">
    <location>
        <begin position="215"/>
        <end position="236"/>
    </location>
</feature>
<feature type="transmembrane region" description="Helical" evidence="12">
    <location>
        <begin position="312"/>
        <end position="334"/>
    </location>
</feature>
<dbReference type="PANTHER" id="PTHR43141">
    <property type="entry name" value="CYTOCHROME BD2 SUBUNIT II"/>
    <property type="match status" value="1"/>
</dbReference>
<evidence type="ECO:0000313" key="13">
    <source>
        <dbReference type="EMBL" id="WXB77903.1"/>
    </source>
</evidence>
<evidence type="ECO:0000256" key="7">
    <source>
        <dbReference type="ARBA" id="ARBA00022723"/>
    </source>
</evidence>
<protein>
    <submittedName>
        <fullName evidence="13">Cytochrome d ubiquinol oxidase subunit II</fullName>
    </submittedName>
</protein>
<dbReference type="Pfam" id="PF02322">
    <property type="entry name" value="Cyt_bd_oxida_II"/>
    <property type="match status" value="1"/>
</dbReference>
<keyword evidence="9 12" id="KW-1133">Transmembrane helix</keyword>
<keyword evidence="11 12" id="KW-0472">Membrane</keyword>
<dbReference type="PANTHER" id="PTHR43141:SF5">
    <property type="entry name" value="CYTOCHROME BD-I UBIQUINOL OXIDASE SUBUNIT 2"/>
    <property type="match status" value="1"/>
</dbReference>
<evidence type="ECO:0000256" key="6">
    <source>
        <dbReference type="ARBA" id="ARBA00022692"/>
    </source>
</evidence>
<sequence length="356" mass="38301">MDLILIWFVLLAVLWTGYLVLEGFDFGVGMLLPVLGGGGFKARTPHLNQRVETRRRTLLTTIGPHWDGNEVWLITAVGATFAAFPHWYATMLSGMYLPLLLLLVVLILRNMGLEYRHKRTDTTWVRRWDLTIIAGSVLAPFVVGVVLTNLVHGLPMTEHLAGTTKYTEFDGSVLSLLTPVALLGGLTLTVLCLTHGAHFIALKTAGPLRSEASALGQRVGPVAAILTVTLLVALGISRGMAASWVVSGVAVVALLAAIAANARGAEGWAFTGTSATIGLTVVSYFLMLFPNAINGRGASPDLTLQAAASSPLTLTIMTWAGVVFTPIMLGYTVWSYWTFRRRLSVDHMPAVSESHP</sequence>
<keyword evidence="14" id="KW-1185">Reference proteome</keyword>
<proteinExistence type="inferred from homology"/>
<evidence type="ECO:0000256" key="10">
    <source>
        <dbReference type="ARBA" id="ARBA00023004"/>
    </source>
</evidence>
<evidence type="ECO:0000313" key="14">
    <source>
        <dbReference type="Proteomes" id="UP001382727"/>
    </source>
</evidence>
<evidence type="ECO:0000256" key="8">
    <source>
        <dbReference type="ARBA" id="ARBA00022982"/>
    </source>
</evidence>
<feature type="transmembrane region" description="Helical" evidence="12">
    <location>
        <begin position="87"/>
        <end position="108"/>
    </location>
</feature>
<comment type="similarity">
    <text evidence="2">Belongs to the cytochrome ubiquinol oxidase subunit 2 family.</text>
</comment>
<keyword evidence="3" id="KW-0813">Transport</keyword>
<dbReference type="RefSeq" id="WP_338752215.1">
    <property type="nucleotide sequence ID" value="NZ_CP144913.1"/>
</dbReference>
<evidence type="ECO:0000256" key="4">
    <source>
        <dbReference type="ARBA" id="ARBA00022475"/>
    </source>
</evidence>